<keyword evidence="9" id="KW-1185">Reference proteome</keyword>
<evidence type="ECO:0000256" key="1">
    <source>
        <dbReference type="ARBA" id="ARBA00004651"/>
    </source>
</evidence>
<dbReference type="AlphaFoldDB" id="A0A2S1SZD3"/>
<gene>
    <name evidence="8" type="ORF">DDW44_25565</name>
</gene>
<evidence type="ECO:0000256" key="2">
    <source>
        <dbReference type="ARBA" id="ARBA00022475"/>
    </source>
</evidence>
<dbReference type="CDD" id="cd06581">
    <property type="entry name" value="TM_PBP1_LivM_like"/>
    <property type="match status" value="1"/>
</dbReference>
<evidence type="ECO:0000256" key="5">
    <source>
        <dbReference type="ARBA" id="ARBA00023136"/>
    </source>
</evidence>
<comment type="subcellular location">
    <subcellularLocation>
        <location evidence="1">Cell membrane</location>
        <topology evidence="1">Multi-pass membrane protein</topology>
    </subcellularLocation>
</comment>
<feature type="transmembrane region" description="Helical" evidence="7">
    <location>
        <begin position="324"/>
        <end position="353"/>
    </location>
</feature>
<feature type="transmembrane region" description="Helical" evidence="7">
    <location>
        <begin position="289"/>
        <end position="312"/>
    </location>
</feature>
<feature type="region of interest" description="Disordered" evidence="6">
    <location>
        <begin position="403"/>
        <end position="432"/>
    </location>
</feature>
<keyword evidence="4 7" id="KW-1133">Transmembrane helix</keyword>
<feature type="compositionally biased region" description="Low complexity" evidence="6">
    <location>
        <begin position="7"/>
        <end position="48"/>
    </location>
</feature>
<reference evidence="8 9" key="1">
    <citation type="submission" date="2018-05" db="EMBL/GenBank/DDBJ databases">
        <title>Complete genome sequence of sponge-derived Streptomyces sp. HNM0039.</title>
        <authorList>
            <person name="Huang X."/>
            <person name="Zhou S."/>
        </authorList>
    </citation>
    <scope>NUCLEOTIDE SEQUENCE [LARGE SCALE GENOMIC DNA]</scope>
    <source>
        <strain evidence="8 9">HNM0039</strain>
    </source>
</reference>
<sequence>MSDTRATAEPTEPAETTEPTETTGITEPAEPAGTVTAPTAAPHSPSAPGRRSGKVSPRGRRAATLAAGVLVLLALPFYVSSFWLQTGLFAMAAVIGAIGLNLLSGTTGQLSLGHAFFLAVGAYGYVWLASEPSGTGYGSRYGLGLPPVLAFVLAIVLAGAAGGLFSPISGRLRGMYLGIATLALVFLGHHMMLNAPQVTGGFNGRSVPPLDILGFSFTDTSPDGLTVIGVPFGGLERLWYVGLALVAVAWLAAHNLLRGRPGRALGAVRDSEVAAAVMGVHLTRYRASAFIISSMYAGAAGALLALVFKRVVPDHFGLLLSIDYLAMIVIGGLGSVGGAACGAVFVALIPHLLTKYADDLPLLTAPGTTGSGVSPGDAARYLYGTAIVLVLIFAPGGLAGLARRRPRGKGDDSPRTRRFPLRNRTTPKEHTP</sequence>
<proteinExistence type="predicted"/>
<protein>
    <submittedName>
        <fullName evidence="8">Branched-chain amino acid ABC transporter permease</fullName>
    </submittedName>
</protein>
<organism evidence="8 9">
    <name type="scientific">Streptomyces tirandamycinicus</name>
    <dbReference type="NCBI Taxonomy" id="2174846"/>
    <lineage>
        <taxon>Bacteria</taxon>
        <taxon>Bacillati</taxon>
        <taxon>Actinomycetota</taxon>
        <taxon>Actinomycetes</taxon>
        <taxon>Kitasatosporales</taxon>
        <taxon>Streptomycetaceae</taxon>
        <taxon>Streptomyces</taxon>
    </lineage>
</organism>
<feature type="transmembrane region" description="Helical" evidence="7">
    <location>
        <begin position="85"/>
        <end position="103"/>
    </location>
</feature>
<dbReference type="Proteomes" id="UP000244900">
    <property type="component" value="Chromosome"/>
</dbReference>
<accession>A0A2S1SZD3</accession>
<evidence type="ECO:0000256" key="3">
    <source>
        <dbReference type="ARBA" id="ARBA00022692"/>
    </source>
</evidence>
<feature type="transmembrane region" description="Helical" evidence="7">
    <location>
        <begin position="62"/>
        <end position="79"/>
    </location>
</feature>
<keyword evidence="2" id="KW-1003">Cell membrane</keyword>
<evidence type="ECO:0000313" key="9">
    <source>
        <dbReference type="Proteomes" id="UP000244900"/>
    </source>
</evidence>
<evidence type="ECO:0000256" key="6">
    <source>
        <dbReference type="SAM" id="MobiDB-lite"/>
    </source>
</evidence>
<dbReference type="PANTHER" id="PTHR30482:SF5">
    <property type="entry name" value="ABC TRANSPORTER PERMEASE PROTEIN"/>
    <property type="match status" value="1"/>
</dbReference>
<feature type="transmembrane region" description="Helical" evidence="7">
    <location>
        <begin position="381"/>
        <end position="402"/>
    </location>
</feature>
<feature type="transmembrane region" description="Helical" evidence="7">
    <location>
        <begin position="110"/>
        <end position="128"/>
    </location>
</feature>
<dbReference type="InterPro" id="IPR043428">
    <property type="entry name" value="LivM-like"/>
</dbReference>
<dbReference type="EMBL" id="CP029188">
    <property type="protein sequence ID" value="AWI31779.1"/>
    <property type="molecule type" value="Genomic_DNA"/>
</dbReference>
<keyword evidence="3 7" id="KW-0812">Transmembrane</keyword>
<dbReference type="PANTHER" id="PTHR30482">
    <property type="entry name" value="HIGH-AFFINITY BRANCHED-CHAIN AMINO ACID TRANSPORT SYSTEM PERMEASE"/>
    <property type="match status" value="1"/>
</dbReference>
<evidence type="ECO:0000256" key="7">
    <source>
        <dbReference type="SAM" id="Phobius"/>
    </source>
</evidence>
<evidence type="ECO:0000256" key="4">
    <source>
        <dbReference type="ARBA" id="ARBA00022989"/>
    </source>
</evidence>
<dbReference type="Pfam" id="PF02653">
    <property type="entry name" value="BPD_transp_2"/>
    <property type="match status" value="1"/>
</dbReference>
<dbReference type="InterPro" id="IPR001851">
    <property type="entry name" value="ABC_transp_permease"/>
</dbReference>
<name>A0A2S1SZD3_9ACTN</name>
<dbReference type="OrthoDB" id="9814461at2"/>
<keyword evidence="5 7" id="KW-0472">Membrane</keyword>
<feature type="transmembrane region" description="Helical" evidence="7">
    <location>
        <begin position="238"/>
        <end position="257"/>
    </location>
</feature>
<feature type="transmembrane region" description="Helical" evidence="7">
    <location>
        <begin position="148"/>
        <end position="168"/>
    </location>
</feature>
<dbReference type="RefSeq" id="WP_108907902.1">
    <property type="nucleotide sequence ID" value="NZ_CP029188.1"/>
</dbReference>
<dbReference type="KEGG" id="stir:DDW44_25565"/>
<feature type="transmembrane region" description="Helical" evidence="7">
    <location>
        <begin position="175"/>
        <end position="193"/>
    </location>
</feature>
<dbReference type="GO" id="GO:0015658">
    <property type="term" value="F:branched-chain amino acid transmembrane transporter activity"/>
    <property type="evidence" value="ECO:0007669"/>
    <property type="project" value="InterPro"/>
</dbReference>
<evidence type="ECO:0000313" key="8">
    <source>
        <dbReference type="EMBL" id="AWI31779.1"/>
    </source>
</evidence>
<feature type="region of interest" description="Disordered" evidence="6">
    <location>
        <begin position="1"/>
        <end position="58"/>
    </location>
</feature>
<dbReference type="GO" id="GO:0005886">
    <property type="term" value="C:plasma membrane"/>
    <property type="evidence" value="ECO:0007669"/>
    <property type="project" value="UniProtKB-SubCell"/>
</dbReference>